<dbReference type="Proteomes" id="UP000828251">
    <property type="component" value="Unassembled WGS sequence"/>
</dbReference>
<sequence length="101" mass="11527">MDSPYVVKRGHHQHVNFNMEHHYRVEIFNVVIDPQLLKLNSRFNECTIDLPTISSALDPKDAYKSFNMDYICCIPGPSQDYHLGSATGFIHSILAVLSVQH</sequence>
<evidence type="ECO:0000313" key="2">
    <source>
        <dbReference type="Proteomes" id="UP000828251"/>
    </source>
</evidence>
<protein>
    <submittedName>
        <fullName evidence="1">Uncharacterized protein</fullName>
    </submittedName>
</protein>
<dbReference type="EMBL" id="JAIQCV010000006">
    <property type="protein sequence ID" value="KAH1092307.1"/>
    <property type="molecule type" value="Genomic_DNA"/>
</dbReference>
<accession>A0A9D3VSC4</accession>
<dbReference type="AlphaFoldDB" id="A0A9D3VSC4"/>
<evidence type="ECO:0000313" key="1">
    <source>
        <dbReference type="EMBL" id="KAH1092307.1"/>
    </source>
</evidence>
<organism evidence="1 2">
    <name type="scientific">Gossypium stocksii</name>
    <dbReference type="NCBI Taxonomy" id="47602"/>
    <lineage>
        <taxon>Eukaryota</taxon>
        <taxon>Viridiplantae</taxon>
        <taxon>Streptophyta</taxon>
        <taxon>Embryophyta</taxon>
        <taxon>Tracheophyta</taxon>
        <taxon>Spermatophyta</taxon>
        <taxon>Magnoliopsida</taxon>
        <taxon>eudicotyledons</taxon>
        <taxon>Gunneridae</taxon>
        <taxon>Pentapetalae</taxon>
        <taxon>rosids</taxon>
        <taxon>malvids</taxon>
        <taxon>Malvales</taxon>
        <taxon>Malvaceae</taxon>
        <taxon>Malvoideae</taxon>
        <taxon>Gossypium</taxon>
    </lineage>
</organism>
<dbReference type="OrthoDB" id="1301620at2759"/>
<keyword evidence="2" id="KW-1185">Reference proteome</keyword>
<gene>
    <name evidence="1" type="ORF">J1N35_019564</name>
</gene>
<name>A0A9D3VSC4_9ROSI</name>
<proteinExistence type="predicted"/>
<comment type="caution">
    <text evidence="1">The sequence shown here is derived from an EMBL/GenBank/DDBJ whole genome shotgun (WGS) entry which is preliminary data.</text>
</comment>
<reference evidence="1 2" key="1">
    <citation type="journal article" date="2021" name="Plant Biotechnol. J.">
        <title>Multi-omics assisted identification of the key and species-specific regulatory components of drought-tolerant mechanisms in Gossypium stocksii.</title>
        <authorList>
            <person name="Yu D."/>
            <person name="Ke L."/>
            <person name="Zhang D."/>
            <person name="Wu Y."/>
            <person name="Sun Y."/>
            <person name="Mei J."/>
            <person name="Sun J."/>
            <person name="Sun Y."/>
        </authorList>
    </citation>
    <scope>NUCLEOTIDE SEQUENCE [LARGE SCALE GENOMIC DNA]</scope>
    <source>
        <strain evidence="2">cv. E1</strain>
        <tissue evidence="1">Leaf</tissue>
    </source>
</reference>